<dbReference type="Pfam" id="PF13949">
    <property type="entry name" value="ALIX_LYPXL_bnd"/>
    <property type="match status" value="1"/>
</dbReference>
<keyword evidence="3" id="KW-0963">Cytoplasm</keyword>
<feature type="region of interest" description="Disordered" evidence="6">
    <location>
        <begin position="849"/>
        <end position="880"/>
    </location>
</feature>
<dbReference type="SMART" id="SM01041">
    <property type="entry name" value="BRO1"/>
    <property type="match status" value="1"/>
</dbReference>
<feature type="compositionally biased region" description="Low complexity" evidence="6">
    <location>
        <begin position="1170"/>
        <end position="1189"/>
    </location>
</feature>
<evidence type="ECO:0000313" key="9">
    <source>
        <dbReference type="Proteomes" id="UP001211907"/>
    </source>
</evidence>
<evidence type="ECO:0000256" key="1">
    <source>
        <dbReference type="ARBA" id="ARBA00004177"/>
    </source>
</evidence>
<dbReference type="Gene3D" id="1.20.120.560">
    <property type="entry name" value="alix/aip1 in complex with the ypdl late domain"/>
    <property type="match status" value="1"/>
</dbReference>
<feature type="compositionally biased region" description="Low complexity" evidence="6">
    <location>
        <begin position="1044"/>
        <end position="1058"/>
    </location>
</feature>
<evidence type="ECO:0000256" key="6">
    <source>
        <dbReference type="SAM" id="MobiDB-lite"/>
    </source>
</evidence>
<feature type="compositionally biased region" description="Polar residues" evidence="6">
    <location>
        <begin position="849"/>
        <end position="866"/>
    </location>
</feature>
<name>A0AAD5XIH1_9FUNG</name>
<comment type="caution">
    <text evidence="8">The sequence shown here is derived from an EMBL/GenBank/DDBJ whole genome shotgun (WGS) entry which is preliminary data.</text>
</comment>
<evidence type="ECO:0000259" key="7">
    <source>
        <dbReference type="PROSITE" id="PS51180"/>
    </source>
</evidence>
<dbReference type="InterPro" id="IPR038499">
    <property type="entry name" value="BRO1_sf"/>
</dbReference>
<dbReference type="Gene3D" id="1.20.140.50">
    <property type="entry name" value="alix/aip1 like domains"/>
    <property type="match status" value="1"/>
</dbReference>
<dbReference type="PANTHER" id="PTHR23030">
    <property type="entry name" value="PCD6 INTERACTING PROTEIN-RELATED"/>
    <property type="match status" value="1"/>
</dbReference>
<evidence type="ECO:0000256" key="5">
    <source>
        <dbReference type="ARBA" id="ARBA00041284"/>
    </source>
</evidence>
<keyword evidence="9" id="KW-1185">Reference proteome</keyword>
<dbReference type="Gene3D" id="1.25.40.280">
    <property type="entry name" value="alix/aip1 like domains"/>
    <property type="match status" value="1"/>
</dbReference>
<feature type="compositionally biased region" description="Low complexity" evidence="6">
    <location>
        <begin position="1099"/>
        <end position="1124"/>
    </location>
</feature>
<feature type="compositionally biased region" description="Polar residues" evidence="6">
    <location>
        <begin position="1125"/>
        <end position="1139"/>
    </location>
</feature>
<dbReference type="GO" id="GO:0043328">
    <property type="term" value="P:protein transport to vacuole involved in ubiquitin-dependent protein catabolic process via the multivesicular body sorting pathway"/>
    <property type="evidence" value="ECO:0007669"/>
    <property type="project" value="TreeGrafter"/>
</dbReference>
<dbReference type="PROSITE" id="PS51180">
    <property type="entry name" value="BRO1"/>
    <property type="match status" value="1"/>
</dbReference>
<feature type="region of interest" description="Disordered" evidence="6">
    <location>
        <begin position="1033"/>
        <end position="1058"/>
    </location>
</feature>
<accession>A0AAD5XIH1</accession>
<feature type="region of interest" description="Disordered" evidence="6">
    <location>
        <begin position="1099"/>
        <end position="1231"/>
    </location>
</feature>
<dbReference type="Proteomes" id="UP001211907">
    <property type="component" value="Unassembled WGS sequence"/>
</dbReference>
<evidence type="ECO:0000256" key="3">
    <source>
        <dbReference type="ARBA" id="ARBA00022490"/>
    </source>
</evidence>
<reference evidence="8" key="1">
    <citation type="submission" date="2020-05" db="EMBL/GenBank/DDBJ databases">
        <title>Phylogenomic resolution of chytrid fungi.</title>
        <authorList>
            <person name="Stajich J.E."/>
            <person name="Amses K."/>
            <person name="Simmons R."/>
            <person name="Seto K."/>
            <person name="Myers J."/>
            <person name="Bonds A."/>
            <person name="Quandt C.A."/>
            <person name="Barry K."/>
            <person name="Liu P."/>
            <person name="Grigoriev I."/>
            <person name="Longcore J.E."/>
            <person name="James T.Y."/>
        </authorList>
    </citation>
    <scope>NUCLEOTIDE SEQUENCE</scope>
    <source>
        <strain evidence="8">JEL0513</strain>
    </source>
</reference>
<feature type="compositionally biased region" description="Polar residues" evidence="6">
    <location>
        <begin position="1197"/>
        <end position="1208"/>
    </location>
</feature>
<gene>
    <name evidence="8" type="primary">BRO1</name>
    <name evidence="8" type="ORF">HK100_006794</name>
</gene>
<proteinExistence type="predicted"/>
<feature type="region of interest" description="Disordered" evidence="6">
    <location>
        <begin position="935"/>
        <end position="1010"/>
    </location>
</feature>
<dbReference type="Pfam" id="PF03097">
    <property type="entry name" value="BRO1"/>
    <property type="match status" value="1"/>
</dbReference>
<dbReference type="InterPro" id="IPR025304">
    <property type="entry name" value="ALIX_V_dom"/>
</dbReference>
<keyword evidence="4" id="KW-0967">Endosome</keyword>
<evidence type="ECO:0000313" key="8">
    <source>
        <dbReference type="EMBL" id="KAJ3131109.1"/>
    </source>
</evidence>
<dbReference type="EMBL" id="JADGJH010000317">
    <property type="protein sequence ID" value="KAJ3131109.1"/>
    <property type="molecule type" value="Genomic_DNA"/>
</dbReference>
<dbReference type="PANTHER" id="PTHR23030:SF30">
    <property type="entry name" value="TYROSINE-PROTEIN PHOSPHATASE NON-RECEPTOR TYPE 23"/>
    <property type="match status" value="1"/>
</dbReference>
<evidence type="ECO:0000256" key="2">
    <source>
        <dbReference type="ARBA" id="ARBA00004496"/>
    </source>
</evidence>
<feature type="compositionally biased region" description="Low complexity" evidence="6">
    <location>
        <begin position="935"/>
        <end position="945"/>
    </location>
</feature>
<sequence>MQSPLLFPPTKTTESVDFGPSFRAYIATAYGDDPEKYIHEITLLNRLRDDTRVYQQPKQGAGKDLSGRDIVYRYFGQLELLDLRFPIDGKNVNVSFSWSVFKLKLHSNTTLIDGKTHLLEKLSHKPQLPTKKRVLFSILQRFAPPSQSRTDATGLKIAFNHLQAAAGLFSYINDNFLHPPSVDISRESVKALSDLMLAQAQEVFCEKCLIESKSGLLVAKLAAQCAVFYASAIEGLNDDALKSQISRAWIEIAKTKQKYFESIAHFHKSIHLENDAKYGLAVSHITKSNDLAKESDSFARNFARNYSSFTVSHSFAQNSSLAIISSALVGGSAAPSGVTPAAAIMDLCKAQFAAATARKNTLVKDNDVIYHEPTPPIVEALAALEKLAAAKRITFAELCPNGAADVPKIVGADVFARLVPLSVHTAASVYSEEKAKLLRGELARVEVADEEFTASLDSMGIVQTLDKVKRILKDVSGNSRDILGSEEALGLTDEARKFCDVVRREEGGRGSGTDELLGVIEGLKGKIKTILDEVCLLLDKEQHECENMRVKYMNVWTQEPSTQLTFQIRQDIRSHRESFEKAQETDKGVLIRLNECRRDIAILSRPIDEVESIFIELIRSGSVPKKPEVAVGSLIDGIPDSNGGLDQLGEQIVIEKLDGMIHQLRKLKTERASTILELKSKVHDDDISTSLLLNKNKESQVFQAELAKFKPFQARLATNISTQSQVLSDVASEFEKLKTSSSTIKVLELRERRRNEIVKDWKISFNQWQEAKVGLNKGVKFYSDLSELALSLKNTSLGFVNRRNEEAANLVKKIETDEAIKGQRALQAEMTRLSIGTNAAATQNQSISYNSPTVASPSSTLPQRSSLPPPPISSQKALGQQSYSQLSSSYQQFLPAQMMPVVQQYRPPISQSPTYGGAPPSATSTYNIGSVSGQQLQFQNQQQQQPTPISSGASDFDTQKTANSQPVYGGAPVSQPVYGGTPVSQPVYGGTPQQGHNQPSQPGPNQAIYGGAPQQITRQAILQPGFGSYTAVPQPLTYSGTPLQPQQQINNQQQQQSQQQAYSQVGSAVQSSTTAYYGGYIAARPATVSLQQNYVQPQPTQSQQIYNQSQQHQQQQTSQFYGQPRPSNYQPAPYSQQTLRLAPGQPSGGQTYGYQQPIYGAGHQGHGFVSGQQQYVQSQPLQQSQQTQQNYLYGSGMPQQGVSQYGTAPSQQQQQQPSQHQHYHTPPNYMG</sequence>
<comment type="subcellular location">
    <subcellularLocation>
        <location evidence="2">Cytoplasm</location>
    </subcellularLocation>
    <subcellularLocation>
        <location evidence="1">Endosome</location>
    </subcellularLocation>
</comment>
<evidence type="ECO:0000256" key="4">
    <source>
        <dbReference type="ARBA" id="ARBA00022753"/>
    </source>
</evidence>
<feature type="compositionally biased region" description="Low complexity" evidence="6">
    <location>
        <begin position="1209"/>
        <end position="1220"/>
    </location>
</feature>
<organism evidence="8 9">
    <name type="scientific">Physocladia obscura</name>
    <dbReference type="NCBI Taxonomy" id="109957"/>
    <lineage>
        <taxon>Eukaryota</taxon>
        <taxon>Fungi</taxon>
        <taxon>Fungi incertae sedis</taxon>
        <taxon>Chytridiomycota</taxon>
        <taxon>Chytridiomycota incertae sedis</taxon>
        <taxon>Chytridiomycetes</taxon>
        <taxon>Chytridiales</taxon>
        <taxon>Chytriomycetaceae</taxon>
        <taxon>Physocladia</taxon>
    </lineage>
</organism>
<dbReference type="InterPro" id="IPR004328">
    <property type="entry name" value="BRO1_dom"/>
</dbReference>
<feature type="domain" description="BRO1" evidence="7">
    <location>
        <begin position="4"/>
        <end position="452"/>
    </location>
</feature>
<protein>
    <recommendedName>
        <fullName evidence="5">BRO domain-containing protein 1</fullName>
    </recommendedName>
</protein>
<dbReference type="AlphaFoldDB" id="A0AAD5XIH1"/>
<dbReference type="GO" id="GO:0005768">
    <property type="term" value="C:endosome"/>
    <property type="evidence" value="ECO:0007669"/>
    <property type="project" value="UniProtKB-SubCell"/>
</dbReference>
<feature type="compositionally biased region" description="Polar residues" evidence="6">
    <location>
        <begin position="991"/>
        <end position="1004"/>
    </location>
</feature>